<dbReference type="GO" id="GO:0048046">
    <property type="term" value="C:apoplast"/>
    <property type="evidence" value="ECO:0007669"/>
    <property type="project" value="UniProtKB-SubCell"/>
</dbReference>
<dbReference type="Proteomes" id="UP001210211">
    <property type="component" value="Unassembled WGS sequence"/>
</dbReference>
<protein>
    <recommendedName>
        <fullName evidence="4">Dirigent protein</fullName>
    </recommendedName>
</protein>
<keyword evidence="6" id="KW-1185">Reference proteome</keyword>
<dbReference type="InterPro" id="IPR044859">
    <property type="entry name" value="Allene_oxi_cyc_Dirigent"/>
</dbReference>
<comment type="function">
    <text evidence="4">Dirigent proteins impart stereoselectivity on the phenoxy radical-coupling reaction, yielding optically active lignans from two molecules of coniferyl alcohol in the biosynthesis of lignans, flavonolignans, and alkaloids and thus plays a central role in plant secondary metabolism.</text>
</comment>
<evidence type="ECO:0000313" key="6">
    <source>
        <dbReference type="Proteomes" id="UP001210211"/>
    </source>
</evidence>
<evidence type="ECO:0000313" key="5">
    <source>
        <dbReference type="EMBL" id="KAJ3705685.1"/>
    </source>
</evidence>
<keyword evidence="3 4" id="KW-0964">Secreted</keyword>
<comment type="subunit">
    <text evidence="2 4">Homodimer.</text>
</comment>
<comment type="similarity">
    <text evidence="1 4">Belongs to the plant dirigent protein family.</text>
</comment>
<comment type="caution">
    <text evidence="5">The sequence shown here is derived from an EMBL/GenBank/DDBJ whole genome shotgun (WGS) entry which is preliminary data.</text>
</comment>
<reference evidence="5 6" key="1">
    <citation type="journal article" date="2022" name="Cell">
        <title>Repeat-based holocentromeres influence genome architecture and karyotype evolution.</title>
        <authorList>
            <person name="Hofstatter P.G."/>
            <person name="Thangavel G."/>
            <person name="Lux T."/>
            <person name="Neumann P."/>
            <person name="Vondrak T."/>
            <person name="Novak P."/>
            <person name="Zhang M."/>
            <person name="Costa L."/>
            <person name="Castellani M."/>
            <person name="Scott A."/>
            <person name="Toegelov H."/>
            <person name="Fuchs J."/>
            <person name="Mata-Sucre Y."/>
            <person name="Dias Y."/>
            <person name="Vanzela A.L.L."/>
            <person name="Huettel B."/>
            <person name="Almeida C.C.S."/>
            <person name="Simkova H."/>
            <person name="Souza G."/>
            <person name="Pedrosa-Harand A."/>
            <person name="Macas J."/>
            <person name="Mayer K.F.X."/>
            <person name="Houben A."/>
            <person name="Marques A."/>
        </authorList>
    </citation>
    <scope>NUCLEOTIDE SEQUENCE [LARGE SCALE GENOMIC DNA]</scope>
    <source>
        <strain evidence="5">RhyTen1mFocal</strain>
    </source>
</reference>
<gene>
    <name evidence="5" type="ORF">LUZ61_009390</name>
</gene>
<dbReference type="EMBL" id="JAMRDG010000001">
    <property type="protein sequence ID" value="KAJ3705685.1"/>
    <property type="molecule type" value="Genomic_DNA"/>
</dbReference>
<evidence type="ECO:0000256" key="2">
    <source>
        <dbReference type="ARBA" id="ARBA00011738"/>
    </source>
</evidence>
<dbReference type="GO" id="GO:0009699">
    <property type="term" value="P:phenylpropanoid biosynthetic process"/>
    <property type="evidence" value="ECO:0007669"/>
    <property type="project" value="UniProtKB-ARBA"/>
</dbReference>
<evidence type="ECO:0000256" key="1">
    <source>
        <dbReference type="ARBA" id="ARBA00010746"/>
    </source>
</evidence>
<dbReference type="Gene3D" id="2.40.480.10">
    <property type="entry name" value="Allene oxide cyclase-like"/>
    <property type="match status" value="1"/>
</dbReference>
<proteinExistence type="inferred from homology"/>
<evidence type="ECO:0000256" key="4">
    <source>
        <dbReference type="RuleBase" id="RU363099"/>
    </source>
</evidence>
<dbReference type="Pfam" id="PF03018">
    <property type="entry name" value="Dirigent"/>
    <property type="match status" value="1"/>
</dbReference>
<keyword evidence="4" id="KW-0052">Apoplast</keyword>
<dbReference type="AlphaFoldDB" id="A0AAD6EYI4"/>
<organism evidence="5 6">
    <name type="scientific">Rhynchospora tenuis</name>
    <dbReference type="NCBI Taxonomy" id="198213"/>
    <lineage>
        <taxon>Eukaryota</taxon>
        <taxon>Viridiplantae</taxon>
        <taxon>Streptophyta</taxon>
        <taxon>Embryophyta</taxon>
        <taxon>Tracheophyta</taxon>
        <taxon>Spermatophyta</taxon>
        <taxon>Magnoliopsida</taxon>
        <taxon>Liliopsida</taxon>
        <taxon>Poales</taxon>
        <taxon>Cyperaceae</taxon>
        <taxon>Cyperoideae</taxon>
        <taxon>Rhynchosporeae</taxon>
        <taxon>Rhynchospora</taxon>
    </lineage>
</organism>
<evidence type="ECO:0000256" key="3">
    <source>
        <dbReference type="ARBA" id="ARBA00022525"/>
    </source>
</evidence>
<accession>A0AAD6EYI4</accession>
<sequence length="160" mass="17977">MEPGVFNITPTKNEIKIRGYLDWTWAPKDKETQAGLLAPVRGNRFGEVIANCWPLYDSDGPNKKVLAFVRGKHVQASYRDELGWFFTVNLVFKDASGFKGSTLQVMGNDERDSEWAIVGGTGQFANAQGILQKKILNETNSMRFFEVNIRATYTPPKKAT</sequence>
<dbReference type="InterPro" id="IPR004265">
    <property type="entry name" value="Dirigent"/>
</dbReference>
<name>A0AAD6EYI4_9POAL</name>
<comment type="subcellular location">
    <subcellularLocation>
        <location evidence="4">Secreted</location>
        <location evidence="4">Extracellular space</location>
        <location evidence="4">Apoplast</location>
    </subcellularLocation>
</comment>
<dbReference type="PANTHER" id="PTHR21495">
    <property type="entry name" value="NUCLEOPORIN-RELATED"/>
    <property type="match status" value="1"/>
</dbReference>